<dbReference type="Proteomes" id="UP000287651">
    <property type="component" value="Unassembled WGS sequence"/>
</dbReference>
<dbReference type="EMBL" id="AMZH03006840">
    <property type="protein sequence ID" value="RRT62818.1"/>
    <property type="molecule type" value="Genomic_DNA"/>
</dbReference>
<name>A0A426ZFS2_ENSVE</name>
<accession>A0A426ZFS2</accession>
<sequence>MELSLLIDVALHINSNQFYNTIHPPNISCLKFLVQLDTSSNHLISPFSDIGLHLLSFKYLDLFVQ</sequence>
<protein>
    <submittedName>
        <fullName evidence="1">Uncharacterized protein</fullName>
    </submittedName>
</protein>
<reference evidence="1 2" key="1">
    <citation type="journal article" date="2014" name="Agronomy (Basel)">
        <title>A Draft Genome Sequence for Ensete ventricosum, the Drought-Tolerant Tree Against Hunger.</title>
        <authorList>
            <person name="Harrison J."/>
            <person name="Moore K.A."/>
            <person name="Paszkiewicz K."/>
            <person name="Jones T."/>
            <person name="Grant M."/>
            <person name="Ambacheew D."/>
            <person name="Muzemil S."/>
            <person name="Studholme D.J."/>
        </authorList>
    </citation>
    <scope>NUCLEOTIDE SEQUENCE [LARGE SCALE GENOMIC DNA]</scope>
</reference>
<evidence type="ECO:0000313" key="1">
    <source>
        <dbReference type="EMBL" id="RRT62818.1"/>
    </source>
</evidence>
<evidence type="ECO:0000313" key="2">
    <source>
        <dbReference type="Proteomes" id="UP000287651"/>
    </source>
</evidence>
<dbReference type="AlphaFoldDB" id="A0A426ZFS2"/>
<gene>
    <name evidence="1" type="ORF">B296_00037342</name>
</gene>
<organism evidence="1 2">
    <name type="scientific">Ensete ventricosum</name>
    <name type="common">Abyssinian banana</name>
    <name type="synonym">Musa ensete</name>
    <dbReference type="NCBI Taxonomy" id="4639"/>
    <lineage>
        <taxon>Eukaryota</taxon>
        <taxon>Viridiplantae</taxon>
        <taxon>Streptophyta</taxon>
        <taxon>Embryophyta</taxon>
        <taxon>Tracheophyta</taxon>
        <taxon>Spermatophyta</taxon>
        <taxon>Magnoliopsida</taxon>
        <taxon>Liliopsida</taxon>
        <taxon>Zingiberales</taxon>
        <taxon>Musaceae</taxon>
        <taxon>Ensete</taxon>
    </lineage>
</organism>
<proteinExistence type="predicted"/>
<comment type="caution">
    <text evidence="1">The sequence shown here is derived from an EMBL/GenBank/DDBJ whole genome shotgun (WGS) entry which is preliminary data.</text>
</comment>